<dbReference type="AlphaFoldDB" id="A0A9Q1H3Q1"/>
<evidence type="ECO:0000256" key="1">
    <source>
        <dbReference type="SAM" id="MobiDB-lite"/>
    </source>
</evidence>
<reference evidence="2" key="1">
    <citation type="submission" date="2021-10" db="EMBL/GenBank/DDBJ databases">
        <title>Tropical sea cucumber genome reveals ecological adaptation and Cuvierian tubules defense mechanism.</title>
        <authorList>
            <person name="Chen T."/>
        </authorList>
    </citation>
    <scope>NUCLEOTIDE SEQUENCE</scope>
    <source>
        <strain evidence="2">Nanhai2018</strain>
        <tissue evidence="2">Muscle</tissue>
    </source>
</reference>
<keyword evidence="3" id="KW-1185">Reference proteome</keyword>
<dbReference type="Proteomes" id="UP001152320">
    <property type="component" value="Chromosome 13"/>
</dbReference>
<dbReference type="InterPro" id="IPR021109">
    <property type="entry name" value="Peptidase_aspartic_dom_sf"/>
</dbReference>
<feature type="region of interest" description="Disordered" evidence="1">
    <location>
        <begin position="270"/>
        <end position="304"/>
    </location>
</feature>
<dbReference type="OrthoDB" id="6113439at2759"/>
<comment type="caution">
    <text evidence="2">The sequence shown here is derived from an EMBL/GenBank/DDBJ whole genome shotgun (WGS) entry which is preliminary data.</text>
</comment>
<proteinExistence type="predicted"/>
<dbReference type="CDD" id="cd00303">
    <property type="entry name" value="retropepsin_like"/>
    <property type="match status" value="1"/>
</dbReference>
<accession>A0A9Q1H3Q1</accession>
<name>A0A9Q1H3Q1_HOLLE</name>
<feature type="compositionally biased region" description="Low complexity" evidence="1">
    <location>
        <begin position="271"/>
        <end position="284"/>
    </location>
</feature>
<organism evidence="2 3">
    <name type="scientific">Holothuria leucospilota</name>
    <name type="common">Black long sea cucumber</name>
    <name type="synonym">Mertensiothuria leucospilota</name>
    <dbReference type="NCBI Taxonomy" id="206669"/>
    <lineage>
        <taxon>Eukaryota</taxon>
        <taxon>Metazoa</taxon>
        <taxon>Echinodermata</taxon>
        <taxon>Eleutherozoa</taxon>
        <taxon>Echinozoa</taxon>
        <taxon>Holothuroidea</taxon>
        <taxon>Aspidochirotacea</taxon>
        <taxon>Aspidochirotida</taxon>
        <taxon>Holothuriidae</taxon>
        <taxon>Holothuria</taxon>
    </lineage>
</organism>
<evidence type="ECO:0000313" key="3">
    <source>
        <dbReference type="Proteomes" id="UP001152320"/>
    </source>
</evidence>
<evidence type="ECO:0000313" key="2">
    <source>
        <dbReference type="EMBL" id="KAJ8031141.1"/>
    </source>
</evidence>
<dbReference type="EMBL" id="JAIZAY010000013">
    <property type="protein sequence ID" value="KAJ8031141.1"/>
    <property type="molecule type" value="Genomic_DNA"/>
</dbReference>
<protein>
    <submittedName>
        <fullName evidence="2">Uncharacterized protein</fullName>
    </submittedName>
</protein>
<sequence length="415" mass="45865">MRYGPESRSRTLASLKPEISQALDSLVSEINSNVTAVRASASFDQARPKSKPLRRKICPLCKEAKRPHMHFLSQCKYLPEEDRQYLLKAQQITDVLDSDPEVDDTGHFDFLGDSSPAEPFSTNRVQTSRSPYIDMVVHECPVRLTIDSGATGNMIKHSTAQRIRTKITTSCQSANQADGTSPLHVTGETTFTLQRGEQTFTFELELQPTCSNTELAIEPHTTGKPSPPSLPWPSPAVVRSIGGVIRISNDTGDPVSINKYEHVCQVTQVYSPTESSTHRPSPSTSHHKLPEATSPPVSIDPDHILTPSERNKFLTVVEEFAGVFNPNFPGYNGFAGKFEAVVNMGPTLPPQRKGRLPLYNANKLKELQRKFDELETLGVFARPEDVGVNVEYVNPSFLVKKSKTIPLGLSLLSLM</sequence>
<dbReference type="Gene3D" id="2.40.70.10">
    <property type="entry name" value="Acid Proteases"/>
    <property type="match status" value="1"/>
</dbReference>
<gene>
    <name evidence="2" type="ORF">HOLleu_27776</name>
</gene>